<dbReference type="InterPro" id="IPR037883">
    <property type="entry name" value="Knr4/Smi1-like_sf"/>
</dbReference>
<accession>A0A3G6N682</accession>
<evidence type="ECO:0000259" key="4">
    <source>
        <dbReference type="SMART" id="SM00860"/>
    </source>
</evidence>
<keyword evidence="2 3" id="KW-0040">ANK repeat</keyword>
<sequence length="303" mass="34684">MNTKENYPKLDLSQIEQWEKKNNVQIPLSYKEYLLEHNAGYFISEPNVFDVPKMGRFALANFLGLSDDIYGLKHALKIYIDRYPNKYFPIAYDVVGNLILIGQSEKNNGQIFFWYHEMEQGTGKKPYEKNIFKVAKTLEDFINSLYTPEQESYGKLVDIFDGDDEGIKKLLDSGWDIDTPCEFNQTLIQRASLADRVWLVEELIKRGAKLDGAIEQSINLNSFESLKLLLSAGANIEELNKQSYTPLQKSVIANKLKAVQLLLEYDANKNVIDEFGDTPLETALFKKGKGVDMEEIIKILQNS</sequence>
<evidence type="ECO:0000313" key="6">
    <source>
        <dbReference type="Proteomes" id="UP000269076"/>
    </source>
</evidence>
<dbReference type="SUPFAM" id="SSF48403">
    <property type="entry name" value="Ankyrin repeat"/>
    <property type="match status" value="1"/>
</dbReference>
<evidence type="ECO:0000256" key="2">
    <source>
        <dbReference type="ARBA" id="ARBA00023043"/>
    </source>
</evidence>
<keyword evidence="1" id="KW-0677">Repeat</keyword>
<gene>
    <name evidence="5" type="ORF">EG340_19095</name>
</gene>
<organism evidence="5 6">
    <name type="scientific">Chryseobacterium indoltheticum</name>
    <dbReference type="NCBI Taxonomy" id="254"/>
    <lineage>
        <taxon>Bacteria</taxon>
        <taxon>Pseudomonadati</taxon>
        <taxon>Bacteroidota</taxon>
        <taxon>Flavobacteriia</taxon>
        <taxon>Flavobacteriales</taxon>
        <taxon>Weeksellaceae</taxon>
        <taxon>Chryseobacterium group</taxon>
        <taxon>Chryseobacterium</taxon>
    </lineage>
</organism>
<evidence type="ECO:0000313" key="5">
    <source>
        <dbReference type="EMBL" id="AZA62997.1"/>
    </source>
</evidence>
<protein>
    <recommendedName>
        <fullName evidence="4">Knr4/Smi1-like domain-containing protein</fullName>
    </recommendedName>
</protein>
<feature type="repeat" description="ANK" evidence="3">
    <location>
        <begin position="242"/>
        <end position="274"/>
    </location>
</feature>
<dbReference type="SUPFAM" id="SSF160631">
    <property type="entry name" value="SMI1/KNR4-like"/>
    <property type="match status" value="1"/>
</dbReference>
<dbReference type="AlphaFoldDB" id="A0A3G6N682"/>
<dbReference type="Proteomes" id="UP000269076">
    <property type="component" value="Chromosome"/>
</dbReference>
<evidence type="ECO:0000256" key="1">
    <source>
        <dbReference type="ARBA" id="ARBA00022737"/>
    </source>
</evidence>
<dbReference type="EMBL" id="CP033928">
    <property type="protein sequence ID" value="AZA62997.1"/>
    <property type="molecule type" value="Genomic_DNA"/>
</dbReference>
<dbReference type="PANTHER" id="PTHR24171">
    <property type="entry name" value="ANKYRIN REPEAT DOMAIN-CONTAINING PROTEIN 39-RELATED"/>
    <property type="match status" value="1"/>
</dbReference>
<evidence type="ECO:0000256" key="3">
    <source>
        <dbReference type="PROSITE-ProRule" id="PRU00023"/>
    </source>
</evidence>
<dbReference type="Gene3D" id="3.40.1580.10">
    <property type="entry name" value="SMI1/KNR4-like"/>
    <property type="match status" value="1"/>
</dbReference>
<dbReference type="InterPro" id="IPR018958">
    <property type="entry name" value="Knr4/Smi1-like_dom"/>
</dbReference>
<dbReference type="Pfam" id="PF12796">
    <property type="entry name" value="Ank_2"/>
    <property type="match status" value="1"/>
</dbReference>
<feature type="domain" description="Knr4/Smi1-like" evidence="4">
    <location>
        <begin position="9"/>
        <end position="144"/>
    </location>
</feature>
<dbReference type="InterPro" id="IPR036770">
    <property type="entry name" value="Ankyrin_rpt-contain_sf"/>
</dbReference>
<dbReference type="Pfam" id="PF09346">
    <property type="entry name" value="SMI1_KNR4"/>
    <property type="match status" value="1"/>
</dbReference>
<dbReference type="Gene3D" id="1.25.40.20">
    <property type="entry name" value="Ankyrin repeat-containing domain"/>
    <property type="match status" value="1"/>
</dbReference>
<dbReference type="SMART" id="SM00860">
    <property type="entry name" value="SMI1_KNR4"/>
    <property type="match status" value="1"/>
</dbReference>
<name>A0A3G6N682_9FLAO</name>
<dbReference type="InterPro" id="IPR002110">
    <property type="entry name" value="Ankyrin_rpt"/>
</dbReference>
<dbReference type="PROSITE" id="PS50088">
    <property type="entry name" value="ANK_REPEAT"/>
    <property type="match status" value="1"/>
</dbReference>
<dbReference type="RefSeq" id="WP_123887336.1">
    <property type="nucleotide sequence ID" value="NZ_CP033928.1"/>
</dbReference>
<reference evidence="5 6" key="1">
    <citation type="submission" date="2018-11" db="EMBL/GenBank/DDBJ databases">
        <title>Proposal to divide the Flavobacteriaceae and reorganize its genera based on Amino Acid Identity values calculated from whole genome sequences.</title>
        <authorList>
            <person name="Nicholson A.C."/>
            <person name="Gulvik C.A."/>
            <person name="Whitney A.M."/>
            <person name="Humrighouse B.W."/>
            <person name="Bell M."/>
            <person name="Holmes B."/>
            <person name="Steigerwalt A."/>
            <person name="Villarma A."/>
            <person name="Sheth M."/>
            <person name="Batra D."/>
            <person name="Pryor J."/>
            <person name="Bernardet J.-F."/>
            <person name="Hugo C."/>
            <person name="Kampfer P."/>
            <person name="Newman J."/>
            <person name="Mcquiston J.R."/>
        </authorList>
    </citation>
    <scope>NUCLEOTIDE SEQUENCE [LARGE SCALE GENOMIC DNA]</scope>
    <source>
        <strain evidence="5 6">G0211</strain>
    </source>
</reference>
<proteinExistence type="predicted"/>